<dbReference type="InterPro" id="IPR036390">
    <property type="entry name" value="WH_DNA-bd_sf"/>
</dbReference>
<evidence type="ECO:0000256" key="2">
    <source>
        <dbReference type="ARBA" id="ARBA00023125"/>
    </source>
</evidence>
<dbReference type="InterPro" id="IPR011991">
    <property type="entry name" value="ArsR-like_HTH"/>
</dbReference>
<dbReference type="RefSeq" id="WP_080523170.1">
    <property type="nucleotide sequence ID" value="NZ_LPUF01000001.1"/>
</dbReference>
<evidence type="ECO:0000313" key="6">
    <source>
        <dbReference type="Proteomes" id="UP000191980"/>
    </source>
</evidence>
<dbReference type="SUPFAM" id="SSF46785">
    <property type="entry name" value="Winged helix' DNA-binding domain"/>
    <property type="match status" value="1"/>
</dbReference>
<dbReference type="AlphaFoldDB" id="A0A1V8MAE5"/>
<name>A0A1V8MAE5_9GAMM</name>
<keyword evidence="1" id="KW-0805">Transcription regulation</keyword>
<keyword evidence="6" id="KW-1185">Reference proteome</keyword>
<dbReference type="PANTHER" id="PTHR33204">
    <property type="entry name" value="TRANSCRIPTIONAL REGULATOR, MARR FAMILY"/>
    <property type="match status" value="1"/>
</dbReference>
<proteinExistence type="predicted"/>
<dbReference type="Pfam" id="PF01638">
    <property type="entry name" value="HxlR"/>
    <property type="match status" value="1"/>
</dbReference>
<dbReference type="STRING" id="1420851.AU255_12380"/>
<evidence type="ECO:0000256" key="3">
    <source>
        <dbReference type="ARBA" id="ARBA00023163"/>
    </source>
</evidence>
<keyword evidence="2" id="KW-0238">DNA-binding</keyword>
<dbReference type="PROSITE" id="PS51118">
    <property type="entry name" value="HTH_HXLR"/>
    <property type="match status" value="1"/>
</dbReference>
<protein>
    <submittedName>
        <fullName evidence="5">HxlR family transcriptional regulator</fullName>
    </submittedName>
</protein>
<comment type="caution">
    <text evidence="5">The sequence shown here is derived from an EMBL/GenBank/DDBJ whole genome shotgun (WGS) entry which is preliminary data.</text>
</comment>
<evidence type="ECO:0000313" key="5">
    <source>
        <dbReference type="EMBL" id="OQK18570.1"/>
    </source>
</evidence>
<evidence type="ECO:0000259" key="4">
    <source>
        <dbReference type="PROSITE" id="PS51118"/>
    </source>
</evidence>
<dbReference type="InterPro" id="IPR002577">
    <property type="entry name" value="HTH_HxlR"/>
</dbReference>
<dbReference type="EMBL" id="LPUF01000001">
    <property type="protein sequence ID" value="OQK18570.1"/>
    <property type="molecule type" value="Genomic_DNA"/>
</dbReference>
<dbReference type="Gene3D" id="1.10.10.10">
    <property type="entry name" value="Winged helix-like DNA-binding domain superfamily/Winged helix DNA-binding domain"/>
    <property type="match status" value="1"/>
</dbReference>
<accession>A0A1V8MAE5</accession>
<feature type="domain" description="HTH hxlR-type" evidence="4">
    <location>
        <begin position="7"/>
        <end position="104"/>
    </location>
</feature>
<dbReference type="Gene3D" id="3.30.1050.10">
    <property type="entry name" value="SCP2 sterol-binding domain"/>
    <property type="match status" value="1"/>
</dbReference>
<sequence>MEYGQFCPIAKATEIIGEKWTLLIIRELLMGGSRFNELQRGLSLISPTILSKRLETLSEQGLVLKKKIPDQKGFEYFPTESCRQLLPIIRSLGDWGMCWARSNLTEKDYDVELLMLYLKRSIVPDNLIGDETVIRFMFTDIEKYRNWWLVVINDEIDLCVKDPGKNIDIYFTSTVKTMADIWMGDYTYKKAIKEGSLKLVGDKIMKNSITAWMSNSIFTDIPPASEI</sequence>
<evidence type="ECO:0000256" key="1">
    <source>
        <dbReference type="ARBA" id="ARBA00023015"/>
    </source>
</evidence>
<dbReference type="Proteomes" id="UP000191980">
    <property type="component" value="Unassembled WGS sequence"/>
</dbReference>
<dbReference type="InterPro" id="IPR036388">
    <property type="entry name" value="WH-like_DNA-bd_sf"/>
</dbReference>
<dbReference type="OrthoDB" id="9807069at2"/>
<organism evidence="5 6">
    <name type="scientific">Methyloprofundus sedimenti</name>
    <dbReference type="NCBI Taxonomy" id="1420851"/>
    <lineage>
        <taxon>Bacteria</taxon>
        <taxon>Pseudomonadati</taxon>
        <taxon>Pseudomonadota</taxon>
        <taxon>Gammaproteobacteria</taxon>
        <taxon>Methylococcales</taxon>
        <taxon>Methylococcaceae</taxon>
        <taxon>Methyloprofundus</taxon>
    </lineage>
</organism>
<dbReference type="GO" id="GO:0006355">
    <property type="term" value="P:regulation of DNA-templated transcription"/>
    <property type="evidence" value="ECO:0007669"/>
    <property type="project" value="UniProtKB-ARBA"/>
</dbReference>
<dbReference type="CDD" id="cd00090">
    <property type="entry name" value="HTH_ARSR"/>
    <property type="match status" value="1"/>
</dbReference>
<reference evidence="5 6" key="1">
    <citation type="submission" date="2015-12" db="EMBL/GenBank/DDBJ databases">
        <authorList>
            <person name="Shamseldin A."/>
            <person name="Moawad H."/>
            <person name="Abd El-Rahim W.M."/>
            <person name="Sadowsky M.J."/>
        </authorList>
    </citation>
    <scope>NUCLEOTIDE SEQUENCE [LARGE SCALE GENOMIC DNA]</scope>
    <source>
        <strain evidence="5 6">WF1</strain>
    </source>
</reference>
<gene>
    <name evidence="5" type="ORF">AU255_12380</name>
</gene>
<dbReference type="SUPFAM" id="SSF55718">
    <property type="entry name" value="SCP-like"/>
    <property type="match status" value="1"/>
</dbReference>
<dbReference type="GO" id="GO:0003677">
    <property type="term" value="F:DNA binding"/>
    <property type="evidence" value="ECO:0007669"/>
    <property type="project" value="UniProtKB-KW"/>
</dbReference>
<dbReference type="PANTHER" id="PTHR33204:SF18">
    <property type="entry name" value="TRANSCRIPTIONAL REGULATORY PROTEIN"/>
    <property type="match status" value="1"/>
</dbReference>
<dbReference type="InterPro" id="IPR036527">
    <property type="entry name" value="SCP2_sterol-bd_dom_sf"/>
</dbReference>
<keyword evidence="3" id="KW-0804">Transcription</keyword>